<dbReference type="GO" id="GO:0000981">
    <property type="term" value="F:DNA-binding transcription factor activity, RNA polymerase II-specific"/>
    <property type="evidence" value="ECO:0007669"/>
    <property type="project" value="TreeGrafter"/>
</dbReference>
<protein>
    <recommendedName>
        <fullName evidence="1">RFX1-4/6/8-like BCD domain-containing protein</fullName>
    </recommendedName>
</protein>
<dbReference type="OrthoDB" id="8839788at2759"/>
<dbReference type="Proteomes" id="UP000663873">
    <property type="component" value="Unassembled WGS sequence"/>
</dbReference>
<reference evidence="3" key="1">
    <citation type="submission" date="2021-02" db="EMBL/GenBank/DDBJ databases">
        <authorList>
            <person name="Nowell W R."/>
        </authorList>
    </citation>
    <scope>NUCLEOTIDE SEQUENCE</scope>
</reference>
<dbReference type="Pfam" id="PF25340">
    <property type="entry name" value="BCD_RFX"/>
    <property type="match status" value="1"/>
</dbReference>
<dbReference type="EMBL" id="CAJOBP010000883">
    <property type="protein sequence ID" value="CAF4231278.1"/>
    <property type="molecule type" value="Genomic_DNA"/>
</dbReference>
<accession>A0A818CZP5</accession>
<evidence type="ECO:0000313" key="6">
    <source>
        <dbReference type="Proteomes" id="UP000663833"/>
    </source>
</evidence>
<dbReference type="InterPro" id="IPR057321">
    <property type="entry name" value="RFX1-4/6/8-like_BCD"/>
</dbReference>
<evidence type="ECO:0000313" key="2">
    <source>
        <dbReference type="EMBL" id="CAF3306987.1"/>
    </source>
</evidence>
<dbReference type="Proteomes" id="UP000663851">
    <property type="component" value="Unassembled WGS sequence"/>
</dbReference>
<dbReference type="Proteomes" id="UP000663833">
    <property type="component" value="Unassembled WGS sequence"/>
</dbReference>
<dbReference type="EMBL" id="CAJOBO010000770">
    <property type="protein sequence ID" value="CAF4286770.1"/>
    <property type="molecule type" value="Genomic_DNA"/>
</dbReference>
<name>A0A818CZP5_9BILA</name>
<dbReference type="Proteomes" id="UP000663825">
    <property type="component" value="Unassembled WGS sequence"/>
</dbReference>
<comment type="caution">
    <text evidence="3">The sequence shown here is derived from an EMBL/GenBank/DDBJ whole genome shotgun (WGS) entry which is preliminary data.</text>
</comment>
<evidence type="ECO:0000313" key="7">
    <source>
        <dbReference type="Proteomes" id="UP000663873"/>
    </source>
</evidence>
<evidence type="ECO:0000259" key="1">
    <source>
        <dbReference type="Pfam" id="PF25340"/>
    </source>
</evidence>
<evidence type="ECO:0000313" key="4">
    <source>
        <dbReference type="EMBL" id="CAF4231278.1"/>
    </source>
</evidence>
<sequence length="162" mass="17832">MVIRDLTLRSAASFGSFNLICLLYDEYLFYLIEHRIASHTQKTPIAVMAELTLRNKLSIYDGVNSSNGLASSTSIERRTIQPKISLVVKKHTLSPAQILTLSDSTVQLPIINKLVSAAKLASQPTTTTTTATATNSIQQNEKDNNNRDSVKRLKTTNELVAV</sequence>
<dbReference type="PANTHER" id="PTHR12619">
    <property type="entry name" value="RFX TRANSCRIPTION FACTOR FAMILY"/>
    <property type="match status" value="1"/>
</dbReference>
<dbReference type="GO" id="GO:0000978">
    <property type="term" value="F:RNA polymerase II cis-regulatory region sequence-specific DNA binding"/>
    <property type="evidence" value="ECO:0007669"/>
    <property type="project" value="TreeGrafter"/>
</dbReference>
<gene>
    <name evidence="5" type="ORF">HFQ381_LOCUS12643</name>
    <name evidence="3" type="ORF">LUA448_LOCUS21096</name>
    <name evidence="2" type="ORF">TIS948_LOCUS18906</name>
    <name evidence="4" type="ORF">UJA718_LOCUS8348</name>
</gene>
<organism evidence="3 6">
    <name type="scientific">Rotaria socialis</name>
    <dbReference type="NCBI Taxonomy" id="392032"/>
    <lineage>
        <taxon>Eukaryota</taxon>
        <taxon>Metazoa</taxon>
        <taxon>Spiralia</taxon>
        <taxon>Gnathifera</taxon>
        <taxon>Rotifera</taxon>
        <taxon>Eurotatoria</taxon>
        <taxon>Bdelloidea</taxon>
        <taxon>Philodinida</taxon>
        <taxon>Philodinidae</taxon>
        <taxon>Rotaria</taxon>
    </lineage>
</organism>
<feature type="domain" description="RFX1-4/6/8-like BCD" evidence="1">
    <location>
        <begin position="1"/>
        <end position="38"/>
    </location>
</feature>
<evidence type="ECO:0000313" key="3">
    <source>
        <dbReference type="EMBL" id="CAF3440073.1"/>
    </source>
</evidence>
<dbReference type="EMBL" id="CAJNYD010002716">
    <property type="protein sequence ID" value="CAF3440073.1"/>
    <property type="molecule type" value="Genomic_DNA"/>
</dbReference>
<dbReference type="EMBL" id="CAJNXB010003305">
    <property type="protein sequence ID" value="CAF3306987.1"/>
    <property type="molecule type" value="Genomic_DNA"/>
</dbReference>
<keyword evidence="7" id="KW-1185">Reference proteome</keyword>
<evidence type="ECO:0000313" key="5">
    <source>
        <dbReference type="EMBL" id="CAF4286770.1"/>
    </source>
</evidence>
<dbReference type="PANTHER" id="PTHR12619:SF33">
    <property type="entry name" value="RFX, ISOFORM H"/>
    <property type="match status" value="1"/>
</dbReference>
<dbReference type="AlphaFoldDB" id="A0A818CZP5"/>
<proteinExistence type="predicted"/>
<dbReference type="InterPro" id="IPR039779">
    <property type="entry name" value="RFX-like"/>
</dbReference>